<keyword evidence="4" id="KW-1185">Reference proteome</keyword>
<protein>
    <recommendedName>
        <fullName evidence="2">Enoyl reductase (ER) domain-containing protein</fullName>
    </recommendedName>
</protein>
<dbReference type="InterPro" id="IPR036291">
    <property type="entry name" value="NAD(P)-bd_dom_sf"/>
</dbReference>
<accession>A0A8D0H3B9</accession>
<dbReference type="Pfam" id="PF00107">
    <property type="entry name" value="ADH_zinc_N"/>
    <property type="match status" value="1"/>
</dbReference>
<dbReference type="CDD" id="cd08241">
    <property type="entry name" value="QOR1"/>
    <property type="match status" value="1"/>
</dbReference>
<organism evidence="3 4">
    <name type="scientific">Sphenodon punctatus</name>
    <name type="common">Tuatara</name>
    <name type="synonym">Hatteria punctata</name>
    <dbReference type="NCBI Taxonomy" id="8508"/>
    <lineage>
        <taxon>Eukaryota</taxon>
        <taxon>Metazoa</taxon>
        <taxon>Chordata</taxon>
        <taxon>Craniata</taxon>
        <taxon>Vertebrata</taxon>
        <taxon>Euteleostomi</taxon>
        <taxon>Lepidosauria</taxon>
        <taxon>Sphenodontia</taxon>
        <taxon>Sphenodontidae</taxon>
        <taxon>Sphenodon</taxon>
    </lineage>
</organism>
<dbReference type="SMART" id="SM00829">
    <property type="entry name" value="PKS_ER"/>
    <property type="match status" value="1"/>
</dbReference>
<dbReference type="InterPro" id="IPR011032">
    <property type="entry name" value="GroES-like_sf"/>
</dbReference>
<reference evidence="3" key="2">
    <citation type="submission" date="2025-09" db="UniProtKB">
        <authorList>
            <consortium name="Ensembl"/>
        </authorList>
    </citation>
    <scope>IDENTIFICATION</scope>
</reference>
<comment type="similarity">
    <text evidence="1">Belongs to the zinc-containing alcohol dehydrogenase family. Quinone oxidoreductase subfamily.</text>
</comment>
<dbReference type="PANTHER" id="PTHR43677:SF4">
    <property type="entry name" value="QUINONE OXIDOREDUCTASE-LIKE PROTEIN 2"/>
    <property type="match status" value="1"/>
</dbReference>
<dbReference type="AlphaFoldDB" id="A0A8D0H3B9"/>
<dbReference type="GO" id="GO:0016491">
    <property type="term" value="F:oxidoreductase activity"/>
    <property type="evidence" value="ECO:0007669"/>
    <property type="project" value="InterPro"/>
</dbReference>
<sequence length="376" mass="40907">MAATGAKSLGQLWCMGPRRLLQLQQCRMNASIRKQLGLSTLSNGFRLQSHRSYRAALCIELTKPLVIRNMLSSPLLPHEVRVGVHCCGVNFADILACQGLYQEKHSLPFTPGMEFSGIVLETGDNVSSVQEGNRVIGVTNSKALAEEYVSHHKMLWRIPEGVSYEEAAALPVSYGTAILALQQRARTQPGETVLVTAAAGATGLAAVDVAANVLQAKVIAAAGSDRKCNLALQKGATQSVNYSWTILKEEVKKLTVNRGVNVVIETIGGDIFKEALHSLTWEGRIVVVGFAGGTIPLIPANLLLLKNVSAMGVYWGRYWEQDFPIFAATISSALQYCQEGWIQPHVGELFKLEEVNEAFSYVTQRKSTGKVIITIQ</sequence>
<dbReference type="SUPFAM" id="SSF51735">
    <property type="entry name" value="NAD(P)-binding Rossmann-fold domains"/>
    <property type="match status" value="1"/>
</dbReference>
<feature type="domain" description="Enoyl reductase (ER)" evidence="2">
    <location>
        <begin position="60"/>
        <end position="373"/>
    </location>
</feature>
<dbReference type="Pfam" id="PF08240">
    <property type="entry name" value="ADH_N"/>
    <property type="match status" value="1"/>
</dbReference>
<dbReference type="Gene3D" id="3.40.50.720">
    <property type="entry name" value="NAD(P)-binding Rossmann-like Domain"/>
    <property type="match status" value="1"/>
</dbReference>
<dbReference type="GeneTree" id="ENSGT00940000162916"/>
<reference evidence="3" key="1">
    <citation type="submission" date="2025-08" db="UniProtKB">
        <authorList>
            <consortium name="Ensembl"/>
        </authorList>
    </citation>
    <scope>IDENTIFICATION</scope>
</reference>
<proteinExistence type="inferred from homology"/>
<dbReference type="GO" id="GO:0005739">
    <property type="term" value="C:mitochondrion"/>
    <property type="evidence" value="ECO:0007669"/>
    <property type="project" value="TreeGrafter"/>
</dbReference>
<dbReference type="SUPFAM" id="SSF50129">
    <property type="entry name" value="GroES-like"/>
    <property type="match status" value="1"/>
</dbReference>
<dbReference type="Ensembl" id="ENSSPUT00000014711.1">
    <property type="protein sequence ID" value="ENSSPUP00000013794.1"/>
    <property type="gene ID" value="ENSSPUG00000010631.1"/>
</dbReference>
<evidence type="ECO:0000313" key="3">
    <source>
        <dbReference type="Ensembl" id="ENSSPUP00000013794.1"/>
    </source>
</evidence>
<evidence type="ECO:0000256" key="1">
    <source>
        <dbReference type="ARBA" id="ARBA00010371"/>
    </source>
</evidence>
<evidence type="ECO:0000313" key="4">
    <source>
        <dbReference type="Proteomes" id="UP000694392"/>
    </source>
</evidence>
<dbReference type="InterPro" id="IPR020843">
    <property type="entry name" value="ER"/>
</dbReference>
<evidence type="ECO:0000259" key="2">
    <source>
        <dbReference type="SMART" id="SM00829"/>
    </source>
</evidence>
<dbReference type="Proteomes" id="UP000694392">
    <property type="component" value="Unplaced"/>
</dbReference>
<dbReference type="InterPro" id="IPR013149">
    <property type="entry name" value="ADH-like_C"/>
</dbReference>
<dbReference type="OMA" id="CDIRGVF"/>
<dbReference type="PANTHER" id="PTHR43677">
    <property type="entry name" value="SHORT-CHAIN DEHYDROGENASE/REDUCTASE"/>
    <property type="match status" value="1"/>
</dbReference>
<dbReference type="InterPro" id="IPR051397">
    <property type="entry name" value="Zn-ADH-like_protein"/>
</dbReference>
<dbReference type="InterPro" id="IPR013154">
    <property type="entry name" value="ADH-like_N"/>
</dbReference>
<name>A0A8D0H3B9_SPHPU</name>
<dbReference type="Gene3D" id="3.90.180.10">
    <property type="entry name" value="Medium-chain alcohol dehydrogenases, catalytic domain"/>
    <property type="match status" value="1"/>
</dbReference>